<reference evidence="6" key="1">
    <citation type="submission" date="2017-02" db="EMBL/GenBank/DDBJ databases">
        <authorList>
            <person name="Varghese N."/>
            <person name="Submissions S."/>
        </authorList>
    </citation>
    <scope>NUCLEOTIDE SEQUENCE [LARGE SCALE GENOMIC DNA]</scope>
    <source>
        <strain evidence="6">DSM 16521</strain>
    </source>
</reference>
<dbReference type="PANTHER" id="PTHR24220">
    <property type="entry name" value="IMPORT ATP-BINDING PROTEIN"/>
    <property type="match status" value="1"/>
</dbReference>
<dbReference type="CDD" id="cd03255">
    <property type="entry name" value="ABC_MJ0796_LolCDE_FtsE"/>
    <property type="match status" value="1"/>
</dbReference>
<dbReference type="GO" id="GO:0016887">
    <property type="term" value="F:ATP hydrolysis activity"/>
    <property type="evidence" value="ECO:0007669"/>
    <property type="project" value="InterPro"/>
</dbReference>
<dbReference type="Proteomes" id="UP000189933">
    <property type="component" value="Unassembled WGS sequence"/>
</dbReference>
<keyword evidence="3 5" id="KW-0067">ATP-binding</keyword>
<evidence type="ECO:0000256" key="3">
    <source>
        <dbReference type="ARBA" id="ARBA00022840"/>
    </source>
</evidence>
<dbReference type="InterPro" id="IPR017911">
    <property type="entry name" value="MacB-like_ATP-bd"/>
</dbReference>
<protein>
    <submittedName>
        <fullName evidence="5">Putative ABC transport system ATP-binding protein</fullName>
    </submittedName>
</protein>
<dbReference type="InterPro" id="IPR003593">
    <property type="entry name" value="AAA+_ATPase"/>
</dbReference>
<evidence type="ECO:0000256" key="1">
    <source>
        <dbReference type="ARBA" id="ARBA00022448"/>
    </source>
</evidence>
<dbReference type="Gene3D" id="3.40.50.300">
    <property type="entry name" value="P-loop containing nucleotide triphosphate hydrolases"/>
    <property type="match status" value="1"/>
</dbReference>
<dbReference type="AlphaFoldDB" id="A0A1T4RX37"/>
<dbReference type="OrthoDB" id="9802264at2"/>
<name>A0A1T4RX37_9FIRM</name>
<dbReference type="GO" id="GO:0005886">
    <property type="term" value="C:plasma membrane"/>
    <property type="evidence" value="ECO:0007669"/>
    <property type="project" value="TreeGrafter"/>
</dbReference>
<organism evidence="5 6">
    <name type="scientific">Carboxydocella sporoproducens DSM 16521</name>
    <dbReference type="NCBI Taxonomy" id="1121270"/>
    <lineage>
        <taxon>Bacteria</taxon>
        <taxon>Bacillati</taxon>
        <taxon>Bacillota</taxon>
        <taxon>Clostridia</taxon>
        <taxon>Eubacteriales</taxon>
        <taxon>Clostridiales Family XVI. Incertae Sedis</taxon>
        <taxon>Carboxydocella</taxon>
    </lineage>
</organism>
<evidence type="ECO:0000313" key="5">
    <source>
        <dbReference type="EMBL" id="SKA20426.1"/>
    </source>
</evidence>
<dbReference type="PROSITE" id="PS00211">
    <property type="entry name" value="ABC_TRANSPORTER_1"/>
    <property type="match status" value="1"/>
</dbReference>
<accession>A0A1T4RX37</accession>
<dbReference type="RefSeq" id="WP_078666316.1">
    <property type="nucleotide sequence ID" value="NZ_FUXM01000037.1"/>
</dbReference>
<dbReference type="SMART" id="SM00382">
    <property type="entry name" value="AAA"/>
    <property type="match status" value="1"/>
</dbReference>
<dbReference type="FunFam" id="3.40.50.300:FF:000032">
    <property type="entry name" value="Export ABC transporter ATP-binding protein"/>
    <property type="match status" value="1"/>
</dbReference>
<dbReference type="PANTHER" id="PTHR24220:SF86">
    <property type="entry name" value="ABC TRANSPORTER ABCH.1"/>
    <property type="match status" value="1"/>
</dbReference>
<dbReference type="InterPro" id="IPR027417">
    <property type="entry name" value="P-loop_NTPase"/>
</dbReference>
<feature type="domain" description="ABC transporter" evidence="4">
    <location>
        <begin position="2"/>
        <end position="225"/>
    </location>
</feature>
<evidence type="ECO:0000313" key="6">
    <source>
        <dbReference type="Proteomes" id="UP000189933"/>
    </source>
</evidence>
<keyword evidence="2" id="KW-0547">Nucleotide-binding</keyword>
<proteinExistence type="predicted"/>
<dbReference type="InterPro" id="IPR017871">
    <property type="entry name" value="ABC_transporter-like_CS"/>
</dbReference>
<keyword evidence="1" id="KW-0813">Transport</keyword>
<evidence type="ECO:0000259" key="4">
    <source>
        <dbReference type="PROSITE" id="PS50893"/>
    </source>
</evidence>
<sequence>MIRLEELSKHYQMGKVLVKALNNVSLSISAGEMVGIVGPSGSGKSTLMNILGCLDVPTSGKYFLDGKEVSELDEDELAEIRNRKIGFVFQNFNLLPSLTALENVELPLIYRGIGGAERRKRALEALEKVGLSDRIDHKPVELSGGQQQRVAIARALAGDPPVILADEPTGNLDSRSGREVMEILAQLHQQGKTIIIITHDQNIAARLPRVVRIQDGMLLAEEGRR</sequence>
<keyword evidence="6" id="KW-1185">Reference proteome</keyword>
<dbReference type="GO" id="GO:0022857">
    <property type="term" value="F:transmembrane transporter activity"/>
    <property type="evidence" value="ECO:0007669"/>
    <property type="project" value="TreeGrafter"/>
</dbReference>
<dbReference type="PROSITE" id="PS50893">
    <property type="entry name" value="ABC_TRANSPORTER_2"/>
    <property type="match status" value="1"/>
</dbReference>
<dbReference type="SUPFAM" id="SSF52540">
    <property type="entry name" value="P-loop containing nucleoside triphosphate hydrolases"/>
    <property type="match status" value="1"/>
</dbReference>
<evidence type="ECO:0000256" key="2">
    <source>
        <dbReference type="ARBA" id="ARBA00022741"/>
    </source>
</evidence>
<gene>
    <name evidence="5" type="ORF">SAMN02745885_02316</name>
</gene>
<dbReference type="EMBL" id="FUXM01000037">
    <property type="protein sequence ID" value="SKA20426.1"/>
    <property type="molecule type" value="Genomic_DNA"/>
</dbReference>
<dbReference type="InterPro" id="IPR015854">
    <property type="entry name" value="ABC_transpr_LolD-like"/>
</dbReference>
<dbReference type="Pfam" id="PF00005">
    <property type="entry name" value="ABC_tran"/>
    <property type="match status" value="1"/>
</dbReference>
<dbReference type="InterPro" id="IPR003439">
    <property type="entry name" value="ABC_transporter-like_ATP-bd"/>
</dbReference>
<dbReference type="GO" id="GO:0005524">
    <property type="term" value="F:ATP binding"/>
    <property type="evidence" value="ECO:0007669"/>
    <property type="project" value="UniProtKB-KW"/>
</dbReference>
<dbReference type="GO" id="GO:0098796">
    <property type="term" value="C:membrane protein complex"/>
    <property type="evidence" value="ECO:0007669"/>
    <property type="project" value="UniProtKB-ARBA"/>
</dbReference>